<keyword evidence="1" id="KW-0446">Lipid-binding</keyword>
<dbReference type="PANTHER" id="PTHR23310">
    <property type="entry name" value="ACYL-COA-BINDING PROTEIN, ACBP"/>
    <property type="match status" value="1"/>
</dbReference>
<organism evidence="3 4">
    <name type="scientific">Niastella populi</name>
    <dbReference type="NCBI Taxonomy" id="550983"/>
    <lineage>
        <taxon>Bacteria</taxon>
        <taxon>Pseudomonadati</taxon>
        <taxon>Bacteroidota</taxon>
        <taxon>Chitinophagia</taxon>
        <taxon>Chitinophagales</taxon>
        <taxon>Chitinophagaceae</taxon>
        <taxon>Niastella</taxon>
    </lineage>
</organism>
<dbReference type="InterPro" id="IPR014352">
    <property type="entry name" value="FERM/acyl-CoA-bd_prot_sf"/>
</dbReference>
<evidence type="ECO:0000256" key="1">
    <source>
        <dbReference type="ARBA" id="ARBA00023121"/>
    </source>
</evidence>
<evidence type="ECO:0000259" key="2">
    <source>
        <dbReference type="PROSITE" id="PS51228"/>
    </source>
</evidence>
<dbReference type="GO" id="GO:0000062">
    <property type="term" value="F:fatty-acyl-CoA binding"/>
    <property type="evidence" value="ECO:0007669"/>
    <property type="project" value="InterPro"/>
</dbReference>
<dbReference type="InterPro" id="IPR022408">
    <property type="entry name" value="Acyl-CoA-binding_prot_CS"/>
</dbReference>
<dbReference type="PRINTS" id="PR00689">
    <property type="entry name" value="ACOABINDINGP"/>
</dbReference>
<proteinExistence type="predicted"/>
<dbReference type="Gene3D" id="1.20.80.10">
    <property type="match status" value="1"/>
</dbReference>
<dbReference type="Pfam" id="PF00887">
    <property type="entry name" value="ACBP"/>
    <property type="match status" value="1"/>
</dbReference>
<dbReference type="InterPro" id="IPR000582">
    <property type="entry name" value="Acyl-CoA-binding_protein"/>
</dbReference>
<accession>A0A1V9FPH5</accession>
<feature type="domain" description="ACB" evidence="2">
    <location>
        <begin position="3"/>
        <end position="84"/>
    </location>
</feature>
<name>A0A1V9FPH5_9BACT</name>
<dbReference type="EMBL" id="LWBP01000156">
    <property type="protein sequence ID" value="OQP60264.1"/>
    <property type="molecule type" value="Genomic_DNA"/>
</dbReference>
<evidence type="ECO:0000313" key="3">
    <source>
        <dbReference type="EMBL" id="OQP60264.1"/>
    </source>
</evidence>
<dbReference type="AlphaFoldDB" id="A0A1V9FPH5"/>
<dbReference type="SUPFAM" id="SSF47027">
    <property type="entry name" value="Acyl-CoA binding protein"/>
    <property type="match status" value="1"/>
</dbReference>
<evidence type="ECO:0000313" key="4">
    <source>
        <dbReference type="Proteomes" id="UP000192276"/>
    </source>
</evidence>
<comment type="caution">
    <text evidence="3">The sequence shown here is derived from an EMBL/GenBank/DDBJ whole genome shotgun (WGS) entry which is preliminary data.</text>
</comment>
<dbReference type="OrthoDB" id="981216at2"/>
<dbReference type="GO" id="GO:0006631">
    <property type="term" value="P:fatty acid metabolic process"/>
    <property type="evidence" value="ECO:0007669"/>
    <property type="project" value="TreeGrafter"/>
</dbReference>
<reference evidence="4" key="1">
    <citation type="submission" date="2016-04" db="EMBL/GenBank/DDBJ databases">
        <authorList>
            <person name="Chen L."/>
            <person name="Zhuang W."/>
            <person name="Wang G."/>
        </authorList>
    </citation>
    <scope>NUCLEOTIDE SEQUENCE [LARGE SCALE GENOMIC DNA]</scope>
    <source>
        <strain evidence="4">208</strain>
    </source>
</reference>
<dbReference type="STRING" id="550983.A4R26_20115"/>
<dbReference type="PROSITE" id="PS51228">
    <property type="entry name" value="ACB_2"/>
    <property type="match status" value="1"/>
</dbReference>
<dbReference type="RefSeq" id="WP_081164374.1">
    <property type="nucleotide sequence ID" value="NZ_LWBP01000156.1"/>
</dbReference>
<dbReference type="PROSITE" id="PS00880">
    <property type="entry name" value="ACB_1"/>
    <property type="match status" value="1"/>
</dbReference>
<dbReference type="Proteomes" id="UP000192276">
    <property type="component" value="Unassembled WGS sequence"/>
</dbReference>
<dbReference type="InterPro" id="IPR035984">
    <property type="entry name" value="Acyl-CoA-binding_sf"/>
</dbReference>
<keyword evidence="4" id="KW-1185">Reference proteome</keyword>
<sequence length="84" mass="9578">MNIQEQFDQAVARSKTLSEKPGNDVLLQLYSLYKQATEGDVNIDPPSNMFDFVAKAKYNAWESLKGKTKESAMMDYVELVQKLK</sequence>
<dbReference type="PANTHER" id="PTHR23310:SF62">
    <property type="entry name" value="ACYL-COA BINDING PROTEIN 1, ISOFORM A"/>
    <property type="match status" value="1"/>
</dbReference>
<protein>
    <submittedName>
        <fullName evidence="3">Acyl-CoA-binding protein</fullName>
    </submittedName>
</protein>
<gene>
    <name evidence="3" type="ORF">A4R26_20115</name>
</gene>